<dbReference type="InterPro" id="IPR002420">
    <property type="entry name" value="PI3K-type_C2_dom"/>
</dbReference>
<dbReference type="InterPro" id="IPR008290">
    <property type="entry name" value="PI3K_Vps34"/>
</dbReference>
<dbReference type="SUPFAM" id="SSF56112">
    <property type="entry name" value="Protein kinase-like (PK-like)"/>
    <property type="match status" value="1"/>
</dbReference>
<dbReference type="InterPro" id="IPR000403">
    <property type="entry name" value="PI3/4_kinase_cat_dom"/>
</dbReference>
<feature type="compositionally biased region" description="Polar residues" evidence="8">
    <location>
        <begin position="581"/>
        <end position="594"/>
    </location>
</feature>
<evidence type="ECO:0000313" key="13">
    <source>
        <dbReference type="Proteomes" id="UP001485043"/>
    </source>
</evidence>
<dbReference type="InterPro" id="IPR018936">
    <property type="entry name" value="PI3/4_kinase_CS"/>
</dbReference>
<evidence type="ECO:0000256" key="8">
    <source>
        <dbReference type="SAM" id="MobiDB-lite"/>
    </source>
</evidence>
<feature type="domain" description="PIK helical" evidence="10">
    <location>
        <begin position="283"/>
        <end position="458"/>
    </location>
</feature>
<keyword evidence="4 6" id="KW-0418">Kinase</keyword>
<keyword evidence="5 6" id="KW-0067">ATP-binding</keyword>
<keyword evidence="13" id="KW-1185">Reference proteome</keyword>
<feature type="domain" description="PI3K/PI4K catalytic" evidence="9">
    <location>
        <begin position="596"/>
        <end position="860"/>
    </location>
</feature>
<dbReference type="CDD" id="cd00896">
    <property type="entry name" value="PI3Kc_III"/>
    <property type="match status" value="1"/>
</dbReference>
<evidence type="ECO:0000259" key="11">
    <source>
        <dbReference type="PROSITE" id="PS51547"/>
    </source>
</evidence>
<dbReference type="PROSITE" id="PS00916">
    <property type="entry name" value="PI3_4_KINASE_2"/>
    <property type="match status" value="1"/>
</dbReference>
<evidence type="ECO:0000256" key="2">
    <source>
        <dbReference type="ARBA" id="ARBA00022679"/>
    </source>
</evidence>
<dbReference type="PANTHER" id="PTHR10048:SF7">
    <property type="entry name" value="PHOSPHATIDYLINOSITOL 3-KINASE CATALYTIC SUBUNIT TYPE 3"/>
    <property type="match status" value="1"/>
</dbReference>
<keyword evidence="2 6" id="KW-0808">Transferase</keyword>
<dbReference type="Pfam" id="PF00792">
    <property type="entry name" value="PI3K_C2"/>
    <property type="match status" value="1"/>
</dbReference>
<dbReference type="GO" id="GO:0000407">
    <property type="term" value="C:phagophore assembly site"/>
    <property type="evidence" value="ECO:0007669"/>
    <property type="project" value="TreeGrafter"/>
</dbReference>
<evidence type="ECO:0000259" key="9">
    <source>
        <dbReference type="PROSITE" id="PS50290"/>
    </source>
</evidence>
<organism evidence="12 13">
    <name type="scientific">Apatococcus fuscideae</name>
    <dbReference type="NCBI Taxonomy" id="2026836"/>
    <lineage>
        <taxon>Eukaryota</taxon>
        <taxon>Viridiplantae</taxon>
        <taxon>Chlorophyta</taxon>
        <taxon>core chlorophytes</taxon>
        <taxon>Trebouxiophyceae</taxon>
        <taxon>Chlorellales</taxon>
        <taxon>Chlorellaceae</taxon>
        <taxon>Apatococcus</taxon>
    </lineage>
</organism>
<evidence type="ECO:0000256" key="6">
    <source>
        <dbReference type="PIRNR" id="PIRNR000587"/>
    </source>
</evidence>
<dbReference type="CDD" id="cd00870">
    <property type="entry name" value="PI3Ka_III"/>
    <property type="match status" value="1"/>
</dbReference>
<dbReference type="Pfam" id="PF00454">
    <property type="entry name" value="PI3_PI4_kinase"/>
    <property type="match status" value="1"/>
</dbReference>
<dbReference type="SMART" id="SM00145">
    <property type="entry name" value="PI3Ka"/>
    <property type="match status" value="1"/>
</dbReference>
<accession>A0AAW1T6E9</accession>
<evidence type="ECO:0000256" key="5">
    <source>
        <dbReference type="ARBA" id="ARBA00022840"/>
    </source>
</evidence>
<dbReference type="SUPFAM" id="SSF48371">
    <property type="entry name" value="ARM repeat"/>
    <property type="match status" value="1"/>
</dbReference>
<dbReference type="GO" id="GO:0005768">
    <property type="term" value="C:endosome"/>
    <property type="evidence" value="ECO:0007669"/>
    <property type="project" value="TreeGrafter"/>
</dbReference>
<dbReference type="Gene3D" id="1.10.1070.11">
    <property type="entry name" value="Phosphatidylinositol 3-/4-kinase, catalytic domain"/>
    <property type="match status" value="1"/>
</dbReference>
<dbReference type="InterPro" id="IPR057756">
    <property type="entry name" value="PI3-kinase_type3/VPS34_cat"/>
</dbReference>
<reference evidence="12 13" key="1">
    <citation type="journal article" date="2024" name="Nat. Commun.">
        <title>Phylogenomics reveals the evolutionary origins of lichenization in chlorophyte algae.</title>
        <authorList>
            <person name="Puginier C."/>
            <person name="Libourel C."/>
            <person name="Otte J."/>
            <person name="Skaloud P."/>
            <person name="Haon M."/>
            <person name="Grisel S."/>
            <person name="Petersen M."/>
            <person name="Berrin J.G."/>
            <person name="Delaux P.M."/>
            <person name="Dal Grande F."/>
            <person name="Keller J."/>
        </authorList>
    </citation>
    <scope>NUCLEOTIDE SEQUENCE [LARGE SCALE GENOMIC DNA]</scope>
    <source>
        <strain evidence="12 13">SAG 2523</strain>
    </source>
</reference>
<dbReference type="Proteomes" id="UP001485043">
    <property type="component" value="Unassembled WGS sequence"/>
</dbReference>
<evidence type="ECO:0000259" key="10">
    <source>
        <dbReference type="PROSITE" id="PS51545"/>
    </source>
</evidence>
<dbReference type="InterPro" id="IPR011009">
    <property type="entry name" value="Kinase-like_dom_sf"/>
</dbReference>
<dbReference type="CDD" id="cd08397">
    <property type="entry name" value="C2_PI3K_class_III"/>
    <property type="match status" value="1"/>
</dbReference>
<dbReference type="PROSITE" id="PS51545">
    <property type="entry name" value="PIK_HELICAL"/>
    <property type="match status" value="1"/>
</dbReference>
<dbReference type="GO" id="GO:0034271">
    <property type="term" value="C:phosphatidylinositol 3-kinase complex, class III, type I"/>
    <property type="evidence" value="ECO:0007669"/>
    <property type="project" value="TreeGrafter"/>
</dbReference>
<dbReference type="SMART" id="SM00146">
    <property type="entry name" value="PI3Kc"/>
    <property type="match status" value="1"/>
</dbReference>
<feature type="compositionally biased region" description="Low complexity" evidence="8">
    <location>
        <begin position="556"/>
        <end position="568"/>
    </location>
</feature>
<dbReference type="InterPro" id="IPR001263">
    <property type="entry name" value="PI3K_accessory_dom"/>
</dbReference>
<dbReference type="InterPro" id="IPR016024">
    <property type="entry name" value="ARM-type_fold"/>
</dbReference>
<proteinExistence type="inferred from homology"/>
<gene>
    <name evidence="12" type="ORF">WJX84_010268</name>
</gene>
<dbReference type="GO" id="GO:0005777">
    <property type="term" value="C:peroxisome"/>
    <property type="evidence" value="ECO:0007669"/>
    <property type="project" value="TreeGrafter"/>
</dbReference>
<dbReference type="GO" id="GO:0034272">
    <property type="term" value="C:phosphatidylinositol 3-kinase complex, class III, type II"/>
    <property type="evidence" value="ECO:0007669"/>
    <property type="project" value="TreeGrafter"/>
</dbReference>
<dbReference type="PIRSF" id="PIRSF000587">
    <property type="entry name" value="PI3K_Vps34"/>
    <property type="match status" value="1"/>
</dbReference>
<dbReference type="PROSITE" id="PS50290">
    <property type="entry name" value="PI3_4_KINASE_3"/>
    <property type="match status" value="1"/>
</dbReference>
<dbReference type="InterPro" id="IPR015433">
    <property type="entry name" value="PI3/4_kinase"/>
</dbReference>
<dbReference type="Gene3D" id="3.30.1010.10">
    <property type="entry name" value="Phosphatidylinositol 3-kinase Catalytic Subunit, Chain A, domain 4"/>
    <property type="match status" value="1"/>
</dbReference>
<dbReference type="Pfam" id="PF00613">
    <property type="entry name" value="PI3Ka"/>
    <property type="match status" value="1"/>
</dbReference>
<dbReference type="GO" id="GO:0005524">
    <property type="term" value="F:ATP binding"/>
    <property type="evidence" value="ECO:0007669"/>
    <property type="project" value="UniProtKB-UniRule"/>
</dbReference>
<dbReference type="GO" id="GO:0006897">
    <property type="term" value="P:endocytosis"/>
    <property type="evidence" value="ECO:0007669"/>
    <property type="project" value="TreeGrafter"/>
</dbReference>
<dbReference type="PROSITE" id="PS51547">
    <property type="entry name" value="C2_PI3K"/>
    <property type="match status" value="1"/>
</dbReference>
<comment type="similarity">
    <text evidence="6 7">Belongs to the PI3/PI4-kinase family.</text>
</comment>
<dbReference type="SUPFAM" id="SSF49562">
    <property type="entry name" value="C2 domain (Calcium/lipid-binding domain, CaLB)"/>
    <property type="match status" value="1"/>
</dbReference>
<name>A0AAW1T6E9_9CHLO</name>
<evidence type="ECO:0000256" key="7">
    <source>
        <dbReference type="PROSITE-ProRule" id="PRU00880"/>
    </source>
</evidence>
<evidence type="ECO:0000256" key="4">
    <source>
        <dbReference type="ARBA" id="ARBA00022777"/>
    </source>
</evidence>
<dbReference type="FunFam" id="1.10.1070.11:FF:000014">
    <property type="entry name" value="Phosphatidylinositol 3-kinase, root isoform"/>
    <property type="match status" value="1"/>
</dbReference>
<dbReference type="GO" id="GO:0000045">
    <property type="term" value="P:autophagosome assembly"/>
    <property type="evidence" value="ECO:0007669"/>
    <property type="project" value="TreeGrafter"/>
</dbReference>
<dbReference type="EMBL" id="JALJOV010000281">
    <property type="protein sequence ID" value="KAK9865114.1"/>
    <property type="molecule type" value="Genomic_DNA"/>
</dbReference>
<dbReference type="InterPro" id="IPR035892">
    <property type="entry name" value="C2_domain_sf"/>
</dbReference>
<dbReference type="InterPro" id="IPR042236">
    <property type="entry name" value="PI3K_accessory_sf"/>
</dbReference>
<dbReference type="Gene3D" id="1.25.40.70">
    <property type="entry name" value="Phosphatidylinositol 3-kinase, accessory domain (PIK)"/>
    <property type="match status" value="1"/>
</dbReference>
<comment type="caution">
    <text evidence="12">The sequence shown here is derived from an EMBL/GenBank/DDBJ whole genome shotgun (WGS) entry which is preliminary data.</text>
</comment>
<dbReference type="InterPro" id="IPR036940">
    <property type="entry name" value="PI3/4_kinase_cat_sf"/>
</dbReference>
<dbReference type="PANTHER" id="PTHR10048">
    <property type="entry name" value="PHOSPHATIDYLINOSITOL KINASE"/>
    <property type="match status" value="1"/>
</dbReference>
<evidence type="ECO:0000256" key="3">
    <source>
        <dbReference type="ARBA" id="ARBA00022741"/>
    </source>
</evidence>
<evidence type="ECO:0000313" key="12">
    <source>
        <dbReference type="EMBL" id="KAK9865114.1"/>
    </source>
</evidence>
<dbReference type="EC" id="2.7.1.137" evidence="1"/>
<protein>
    <recommendedName>
        <fullName evidence="1">phosphatidylinositol 3-kinase</fullName>
        <ecNumber evidence="1">2.7.1.137</ecNumber>
    </recommendedName>
</protein>
<evidence type="ECO:0000256" key="1">
    <source>
        <dbReference type="ARBA" id="ARBA00012073"/>
    </source>
</evidence>
<keyword evidence="3 6" id="KW-0547">Nucleotide-binding</keyword>
<dbReference type="AlphaFoldDB" id="A0AAW1T6E9"/>
<dbReference type="Gene3D" id="2.60.40.150">
    <property type="entry name" value="C2 domain"/>
    <property type="match status" value="1"/>
</dbReference>
<sequence length="875" mass="98204">MAGPGNSFLFFLSRDINLPVRLRVERLVARQQTPQRNGDQDADHGATPAVYVEAQLCANGEPLGQPLRTRYSEAGPLNDCIWGDWTPFTSKFRDLPRTTQVAVTAWELREGQTGTVPLGGATFRLFSKRGRLKTGRQKLCLWLGVVADSSWPSTTPAKPPLSSRGELGRLEQLQKQFKRGEVEQVSWLDGLTWKEIDKLRAQEERDSRQGNRPLLFVTLPSFPHAVLYQEAVSGPPPGLSDLKSHHAPGESPIVLTDPEVGRENPVELKAQKLARGLARGLVDRDLRPDTSERRRINHILSYPPNRPLGAEERVLMWRFRFSLTSDRRALTKFLKCVDWSDASEARQAAELMQQWAPIEIADALELLSPDFSNQEVRAHAVEVLKRADDEELRYYLLPLVQALRYEPSDDSRLARFLVSRATRDIALGVPLHWYLYTEWEDPGFGPRAATVHQQFTQTASEVLKEAISNQMQVIAQLKHINTDIKAMKGAVGKKTEKLRQQLGEHGACSDLLHLRLPLLLDPTVMLEGVLPEQSLVFKSAMSPLLLTFKQAGKPATEAATPGEAAVAGGSSTSGHRRSMEEVTQSGSPTHTAATPSEPGVRELRRAGVSRMAAPEVERYMLIYKRGDDLRQDQLVVQILSLMDRLLKRENLDLKLTPYRVLPTSPEDGVIECVPKCAALAKIFESPGGIPRYLAKFHAQPHAPFGIKPEVHQTYLKSCAGYCVMTYILGVGDRHLDNLMLTTDGRLFHIDFGYILGRDPKPFPPPMKLCREMVEAMGGADSEHYRHFKMLCCEAYNILRKSASLILSLFHLMSGAAIPDIHPDPEKAMLKLQEKLRLDLDDESAIEWMQQLLNESATALMPQIMETGHRWAQYWR</sequence>
<feature type="domain" description="C2 PI3K-type" evidence="11">
    <location>
        <begin position="16"/>
        <end position="180"/>
    </location>
</feature>
<dbReference type="GO" id="GO:0016303">
    <property type="term" value="F:1-phosphatidylinositol-3-kinase activity"/>
    <property type="evidence" value="ECO:0007669"/>
    <property type="project" value="UniProtKB-EC"/>
</dbReference>
<dbReference type="GO" id="GO:0048015">
    <property type="term" value="P:phosphatidylinositol-mediated signaling"/>
    <property type="evidence" value="ECO:0007669"/>
    <property type="project" value="TreeGrafter"/>
</dbReference>
<feature type="region of interest" description="Disordered" evidence="8">
    <location>
        <begin position="556"/>
        <end position="601"/>
    </location>
</feature>